<evidence type="ECO:0008006" key="3">
    <source>
        <dbReference type="Google" id="ProtNLM"/>
    </source>
</evidence>
<name>A8PKE9_9COXI</name>
<keyword evidence="2" id="KW-1185">Reference proteome</keyword>
<sequence>MYHEIFNRLMKLMRPFMKQQGFTSRGNNYYKRHPQGNIGIINFQRNREGFPKFTMNIGIYSIILAKFFLAEFNQKQIREYPLLGEYHWQARIGDVVPKHNIYRQKDKKWLNGDDKWWHYDDKTDVDALFHEISELIAEFAIPAIDKHITDGQLKEYWLEAAESRKKNAEIEVGELHAGIKRVRAQILRKLLILLLDSGEKEKFQIMMSEFHEYLQHHPEYIGLKRDYDRLKKDMDKNFRFDSNSKRKFEDDEEGNSSKK</sequence>
<evidence type="ECO:0000313" key="2">
    <source>
        <dbReference type="Proteomes" id="UP000054075"/>
    </source>
</evidence>
<dbReference type="STRING" id="59196.RICGR_0145"/>
<proteinExistence type="predicted"/>
<dbReference type="Pfam" id="PF14137">
    <property type="entry name" value="DUF4304"/>
    <property type="match status" value="1"/>
</dbReference>
<dbReference type="eggNOG" id="ENOG5033CV2">
    <property type="taxonomic scope" value="Bacteria"/>
</dbReference>
<gene>
    <name evidence="1" type="ORF">RICGR_0145</name>
</gene>
<reference evidence="1" key="2">
    <citation type="submission" date="2007-10" db="EMBL/GenBank/DDBJ databases">
        <authorList>
            <person name="Myers G.S."/>
        </authorList>
    </citation>
    <scope>NUCLEOTIDE SEQUENCE [LARGE SCALE GENOMIC DNA]</scope>
</reference>
<dbReference type="AlphaFoldDB" id="A8PKE9"/>
<dbReference type="Proteomes" id="UP000054075">
    <property type="component" value="Unassembled WGS sequence"/>
</dbReference>
<comment type="caution">
    <text evidence="1">The sequence shown here is derived from an EMBL/GenBank/DDBJ whole genome shotgun (WGS) entry which is preliminary data.</text>
</comment>
<dbReference type="RefSeq" id="WP_006035484.1">
    <property type="nucleotide sequence ID" value="NZ_AAQJ02000001.1"/>
</dbReference>
<reference evidence="1" key="1">
    <citation type="submission" date="2006-04" db="EMBL/GenBank/DDBJ databases">
        <authorList>
            <person name="Seshadri R."/>
            <person name="Federici B.A."/>
        </authorList>
    </citation>
    <scope>NUCLEOTIDE SEQUENCE [LARGE SCALE GENOMIC DNA]</scope>
</reference>
<dbReference type="InterPro" id="IPR025412">
    <property type="entry name" value="DUF4304"/>
</dbReference>
<accession>A8PKE9</accession>
<protein>
    <recommendedName>
        <fullName evidence="3">DUF4304 domain-containing protein</fullName>
    </recommendedName>
</protein>
<dbReference type="EMBL" id="AAQJ02000001">
    <property type="protein sequence ID" value="EDP46508.1"/>
    <property type="molecule type" value="Genomic_DNA"/>
</dbReference>
<organism evidence="1 2">
    <name type="scientific">Rickettsiella grylli</name>
    <dbReference type="NCBI Taxonomy" id="59196"/>
    <lineage>
        <taxon>Bacteria</taxon>
        <taxon>Pseudomonadati</taxon>
        <taxon>Pseudomonadota</taxon>
        <taxon>Gammaproteobacteria</taxon>
        <taxon>Legionellales</taxon>
        <taxon>Coxiellaceae</taxon>
        <taxon>Rickettsiella</taxon>
    </lineage>
</organism>
<evidence type="ECO:0000313" key="1">
    <source>
        <dbReference type="EMBL" id="EDP46508.1"/>
    </source>
</evidence>
<dbReference type="OrthoDB" id="2598749at2"/>